<keyword evidence="2" id="KW-0472">Membrane</keyword>
<protein>
    <submittedName>
        <fullName evidence="4">Uncharacterized protein</fullName>
    </submittedName>
</protein>
<feature type="coiled-coil region" evidence="1">
    <location>
        <begin position="120"/>
        <end position="161"/>
    </location>
</feature>
<dbReference type="WBParaSite" id="jg19891">
    <property type="protein sequence ID" value="jg19891"/>
    <property type="gene ID" value="jg19891"/>
</dbReference>
<keyword evidence="2" id="KW-1133">Transmembrane helix</keyword>
<feature type="transmembrane region" description="Helical" evidence="2">
    <location>
        <begin position="38"/>
        <end position="59"/>
    </location>
</feature>
<evidence type="ECO:0000313" key="4">
    <source>
        <dbReference type="WBParaSite" id="jg19891"/>
    </source>
</evidence>
<organism evidence="3 4">
    <name type="scientific">Ditylenchus dipsaci</name>
    <dbReference type="NCBI Taxonomy" id="166011"/>
    <lineage>
        <taxon>Eukaryota</taxon>
        <taxon>Metazoa</taxon>
        <taxon>Ecdysozoa</taxon>
        <taxon>Nematoda</taxon>
        <taxon>Chromadorea</taxon>
        <taxon>Rhabditida</taxon>
        <taxon>Tylenchina</taxon>
        <taxon>Tylenchomorpha</taxon>
        <taxon>Sphaerularioidea</taxon>
        <taxon>Anguinidae</taxon>
        <taxon>Anguininae</taxon>
        <taxon>Ditylenchus</taxon>
    </lineage>
</organism>
<keyword evidence="3" id="KW-1185">Reference proteome</keyword>
<evidence type="ECO:0000256" key="2">
    <source>
        <dbReference type="SAM" id="Phobius"/>
    </source>
</evidence>
<keyword evidence="1" id="KW-0175">Coiled coil</keyword>
<proteinExistence type="predicted"/>
<dbReference type="Proteomes" id="UP000887574">
    <property type="component" value="Unplaced"/>
</dbReference>
<evidence type="ECO:0000313" key="3">
    <source>
        <dbReference type="Proteomes" id="UP000887574"/>
    </source>
</evidence>
<name>A0A915DJF6_9BILA</name>
<dbReference type="AlphaFoldDB" id="A0A915DJF6"/>
<accession>A0A915DJF6</accession>
<feature type="transmembrane region" description="Helical" evidence="2">
    <location>
        <begin position="161"/>
        <end position="186"/>
    </location>
</feature>
<evidence type="ECO:0000256" key="1">
    <source>
        <dbReference type="SAM" id="Coils"/>
    </source>
</evidence>
<keyword evidence="2" id="KW-0812">Transmembrane</keyword>
<reference evidence="4" key="1">
    <citation type="submission" date="2022-11" db="UniProtKB">
        <authorList>
            <consortium name="WormBaseParasite"/>
        </authorList>
    </citation>
    <scope>IDENTIFICATION</scope>
</reference>
<sequence length="190" mass="21194">MCPAAMLLAVSYMIVAILGSLKIRVLLCSDQTGDKASFLTAVVLMNLVMMMPEIVRWLGKKDVRRVFLICCASAVTILLRRKDNSVCADVILNICGMVACLFECISNHMHKAVRRRNVNAQELRNVNELLQAENADLKKEIKKLRRNNRAQSETYEKLKDVCFWVIFGVGLVCVGYSAIVGALSLYNGGH</sequence>